<gene>
    <name evidence="1" type="ORF">K1T71_002604</name>
</gene>
<evidence type="ECO:0000313" key="2">
    <source>
        <dbReference type="Proteomes" id="UP000824533"/>
    </source>
</evidence>
<evidence type="ECO:0000313" key="1">
    <source>
        <dbReference type="EMBL" id="KAJ0181882.1"/>
    </source>
</evidence>
<sequence>MALTVLAGGALLCAFSMALQGHALTLLPHDVRPGHAIHHFIGNHSRYTLLDPEYMSYFTLLDDGLLMTTSDLTPLLNHPINLAILEETPYSSAAHSVHLIVMDRRQMLHFTTTNGLLGEIPENAPRDTVIDLPPIRATAIYDVGPIAYKIIKGDENSIFALRERGTTISMPEVRSVITDGDIEIIATVPLDAEEKNYYNLIIQATDIHGANKASLPIRVEVLNENDHAPRFEKDVYFFTVNGTPAENGPNGTAHWQRFSNIGKVNATDADGDRIYYSILTPTNLAVIVPQTGELILAGEPDVRHIELRVLAHDTGNPPRKSQPGRVYLEFVVQEKKEMPTLRRDKRRVTRAVRPTKRIEFTEADGEVEGRAVFTLEKETDRETFKIRDENPWVTVEPSGVVKVKKKWDYEELGPEKTIDFWVTITNAGNGVTKFIRIGIADKNDNPPYFDKELYEAEVDENEDIQHTVLTVTAKDHDESSRIRYEITSGNIGGAFAVKNMTGAIYVAGALDYETRKRYELKLAASDNLKENYTTVVIHVKDVNDNPPVFERPTYRTQITEEDDRNLPKRVLQVTATDGDKDRQQNIVYFLTGQGIDPDNPANSKFDINRTTGEIFVLKPLDRDQPNGRPQWRFTVFAQDEGGEGLVGYADVQVNLKDINDNAPIFPQGVYFGNVTENGTAGMVVMTMTAIDYDDPAESNNAKLWYSIEKNVIEEETGSPIFEIEPETGVIKTAVCCLDRERTPDYSIQIVASDGGGLKGTGTASIRVKDINDMPPQFTKDEWFTEVDETDGTNLPEMPILTVTVHDEDETNKFQYKVIENSGYGADKFTMVRNNDGTGSLKIVQPLDYEDQLQSNGFRFRIQVNDKGEDNDNDKYHVAYSWVVVKLRDINDNKPQFERANIEVSVYENAEVGKSLETFKATDPDQGGKSRVSYAIDRSSDRKRQFSINQEGTVSIQRSLDREDTPRHQVKILAIDDGVPPRTATATLTVIVQDINDNAPTFLKDYRPVLTEHITPKKVAEILATDDDDRSKSNGPPFQFRLDPGADDIIRASFKVEQDQKGANGDGMAIVSSLRSFDREQQKEYLIPIIIKDHGNPAMTGTSTLTVVIGDVNDNKMQPGSKDILVYSYQGHSPDTEIGRVYVYDLDDWDLPDKKFFWESTEHPNFTLNEETGMIQMKHKTREGRYHLKFKVYDRKHTQTDVPANVTVYVKEISHEAIINSGSIRISGITDEDFIRVWNYKTLSVSRSKLDIFKDKLADLLSTERDNIDIFSVQLRKKHPPVTDIRFSAHGAHYYKPIRLNGIVLMHRDEIEAAVGINITMVGIDECLYENQMCEGSCTNVLDISNLPYMVNANKTALVGVRVDVLAECTCGARNFTQAETCRNSPCYNGGRCIEGKYGLACSCPSGYTGPRCQQTSRSFRGTGWAWYPALEMCDNSHLSLEFITRKSEGILLYNGPIVPPEKDEIMVSDFISLELERGNPRLLIDFGSGTLELRVKTKKSLDDGEWHRIDIFWDTENVRMVVDFCRSADIQEMEDGTPPEFDDSTCQATGTIPPFNEYLNVNSPLQIGGLYIEDFNPTHYHWQYKPIGKGFDGCIRNLIHNSKLYDLAHPGLSRYSVAGCPQTEEICNQADSNSRCKDHGNCVGSFSEARCQCQPGWTGPSCNIPTTPTSFRPQSYVKFALSFEPDRFSTQIQLRFRTREPHGELFRVSDQHNREYGILEVKDARLHFRYNLNSLRTEERDVWLNSVAVDDGQWHIARVSRYGSAATLEIDGGEGRRYNETFTFEGHQWLLVDKQEGVYAGGKAEYTGVRTFEVYADFQKGCLDDIRLEGKHLPLPPAMNGTQWGQATMARNLDRNCPSNSPCINVHCTEPFVCVDLWNEYECTCGEGLILSSDGKGCVDKNECLYFPCRNGGSCVNREPGYRCHCPEGFWGENCELVQEGRTLKLSMGALAAILVCLLIIMILVLVFVVYNRRREAHIKYPGPDDDVRENIINYDDEGGGEDDMTAFDITPLQIPIGGPLPDHAPAKLPYPLMGVSLGVGPMGVGVGVGVPPGVGVPMPGETNVGLFIEEHKRRADSDPNAPPFDDLRNYAYEGGGSTAGSLSSLASGTDDEVHEYDYLGAWGPRFDKLADLYGPDLDEQL</sequence>
<accession>A0ACC1DEN6</accession>
<dbReference type="Proteomes" id="UP000824533">
    <property type="component" value="Linkage Group LG04"/>
</dbReference>
<protein>
    <submittedName>
        <fullName evidence="1">Uncharacterized protein</fullName>
    </submittedName>
</protein>
<name>A0ACC1DEN6_9NEOP</name>
<keyword evidence="2" id="KW-1185">Reference proteome</keyword>
<dbReference type="EMBL" id="CM034390">
    <property type="protein sequence ID" value="KAJ0181882.1"/>
    <property type="molecule type" value="Genomic_DNA"/>
</dbReference>
<proteinExistence type="predicted"/>
<reference evidence="1 2" key="1">
    <citation type="journal article" date="2021" name="Front. Genet.">
        <title>Chromosome-Level Genome Assembly Reveals Significant Gene Expansion in the Toll and IMD Signaling Pathways of Dendrolimus kikuchii.</title>
        <authorList>
            <person name="Zhou J."/>
            <person name="Wu P."/>
            <person name="Xiong Z."/>
            <person name="Liu N."/>
            <person name="Zhao N."/>
            <person name="Ji M."/>
            <person name="Qiu Y."/>
            <person name="Yang B."/>
        </authorList>
    </citation>
    <scope>NUCLEOTIDE SEQUENCE [LARGE SCALE GENOMIC DNA]</scope>
    <source>
        <strain evidence="1">Ann1</strain>
    </source>
</reference>
<comment type="caution">
    <text evidence="1">The sequence shown here is derived from an EMBL/GenBank/DDBJ whole genome shotgun (WGS) entry which is preliminary data.</text>
</comment>
<organism evidence="1 2">
    <name type="scientific">Dendrolimus kikuchii</name>
    <dbReference type="NCBI Taxonomy" id="765133"/>
    <lineage>
        <taxon>Eukaryota</taxon>
        <taxon>Metazoa</taxon>
        <taxon>Ecdysozoa</taxon>
        <taxon>Arthropoda</taxon>
        <taxon>Hexapoda</taxon>
        <taxon>Insecta</taxon>
        <taxon>Pterygota</taxon>
        <taxon>Neoptera</taxon>
        <taxon>Endopterygota</taxon>
        <taxon>Lepidoptera</taxon>
        <taxon>Glossata</taxon>
        <taxon>Ditrysia</taxon>
        <taxon>Bombycoidea</taxon>
        <taxon>Lasiocampidae</taxon>
        <taxon>Dendrolimus</taxon>
    </lineage>
</organism>